<dbReference type="AlphaFoldDB" id="A0A2U1KZ93"/>
<evidence type="ECO:0008006" key="4">
    <source>
        <dbReference type="Google" id="ProtNLM"/>
    </source>
</evidence>
<feature type="region of interest" description="Disordered" evidence="1">
    <location>
        <begin position="200"/>
        <end position="223"/>
    </location>
</feature>
<dbReference type="Proteomes" id="UP000245207">
    <property type="component" value="Unassembled WGS sequence"/>
</dbReference>
<reference evidence="2 3" key="1">
    <citation type="journal article" date="2018" name="Mol. Plant">
        <title>The genome of Artemisia annua provides insight into the evolution of Asteraceae family and artemisinin biosynthesis.</title>
        <authorList>
            <person name="Shen Q."/>
            <person name="Zhang L."/>
            <person name="Liao Z."/>
            <person name="Wang S."/>
            <person name="Yan T."/>
            <person name="Shi P."/>
            <person name="Liu M."/>
            <person name="Fu X."/>
            <person name="Pan Q."/>
            <person name="Wang Y."/>
            <person name="Lv Z."/>
            <person name="Lu X."/>
            <person name="Zhang F."/>
            <person name="Jiang W."/>
            <person name="Ma Y."/>
            <person name="Chen M."/>
            <person name="Hao X."/>
            <person name="Li L."/>
            <person name="Tang Y."/>
            <person name="Lv G."/>
            <person name="Zhou Y."/>
            <person name="Sun X."/>
            <person name="Brodelius P.E."/>
            <person name="Rose J.K.C."/>
            <person name="Tang K."/>
        </authorList>
    </citation>
    <scope>NUCLEOTIDE SEQUENCE [LARGE SCALE GENOMIC DNA]</scope>
    <source>
        <strain evidence="3">cv. Huhao1</strain>
        <tissue evidence="2">Leaf</tissue>
    </source>
</reference>
<organism evidence="2 3">
    <name type="scientific">Artemisia annua</name>
    <name type="common">Sweet wormwood</name>
    <dbReference type="NCBI Taxonomy" id="35608"/>
    <lineage>
        <taxon>Eukaryota</taxon>
        <taxon>Viridiplantae</taxon>
        <taxon>Streptophyta</taxon>
        <taxon>Embryophyta</taxon>
        <taxon>Tracheophyta</taxon>
        <taxon>Spermatophyta</taxon>
        <taxon>Magnoliopsida</taxon>
        <taxon>eudicotyledons</taxon>
        <taxon>Gunneridae</taxon>
        <taxon>Pentapetalae</taxon>
        <taxon>asterids</taxon>
        <taxon>campanulids</taxon>
        <taxon>Asterales</taxon>
        <taxon>Asteraceae</taxon>
        <taxon>Asteroideae</taxon>
        <taxon>Anthemideae</taxon>
        <taxon>Artemisiinae</taxon>
        <taxon>Artemisia</taxon>
    </lineage>
</organism>
<gene>
    <name evidence="2" type="ORF">CTI12_AA548870</name>
</gene>
<dbReference type="Pfam" id="PF03004">
    <property type="entry name" value="Transposase_24"/>
    <property type="match status" value="1"/>
</dbReference>
<proteinExistence type="predicted"/>
<evidence type="ECO:0000256" key="1">
    <source>
        <dbReference type="SAM" id="MobiDB-lite"/>
    </source>
</evidence>
<protein>
    <recommendedName>
        <fullName evidence="4">Transposase, Ptta/En/Spm</fullName>
    </recommendedName>
</protein>
<dbReference type="EMBL" id="PKPP01012643">
    <property type="protein sequence ID" value="PWA42073.1"/>
    <property type="molecule type" value="Genomic_DNA"/>
</dbReference>
<keyword evidence="3" id="KW-1185">Reference proteome</keyword>
<feature type="region of interest" description="Disordered" evidence="1">
    <location>
        <begin position="1"/>
        <end position="41"/>
    </location>
</feature>
<evidence type="ECO:0000313" key="2">
    <source>
        <dbReference type="EMBL" id="PWA42073.1"/>
    </source>
</evidence>
<dbReference type="OrthoDB" id="1921870at2759"/>
<sequence>MACVAPSYHGGDAGGDPPEDRQPKRLPYHCEGSGKRGPNKHKALKKKFKENNNQPLEIEFDLGDLKTFKLVGSNAAHLTTYIVELVRQIPMDYESWEKVPAADKATIIPNLQRYFDLQSHFRDHTLIQVKGEQRTVGSLVRDGLEKDFAGRYSDNKYKFKKRCLTKAGSIEAARRMKLPEWKAGDDAWQKLVDFWAGPKRMEQSERNSKNRSKIKVTTHQGSKSFAQGRHEFGEMKAIQKAIKEKKMDPKTDRESVNEVLKSHNRGHIAGVGRVVPGTGSSCRSSQADQAFCTREEVEEMKKKHAMELEEQRKAFESRDNLFKQFLDFYNSQQGTPTSQFQIPDSYTPMFPGSTYTQGGPTLGLVDFLRKKFRKKPGIAAMLLLIFFLHMYF</sequence>
<accession>A0A2U1KZ93</accession>
<evidence type="ECO:0000313" key="3">
    <source>
        <dbReference type="Proteomes" id="UP000245207"/>
    </source>
</evidence>
<dbReference type="InterPro" id="IPR004252">
    <property type="entry name" value="Probable_transposase_24"/>
</dbReference>
<comment type="caution">
    <text evidence="2">The sequence shown here is derived from an EMBL/GenBank/DDBJ whole genome shotgun (WGS) entry which is preliminary data.</text>
</comment>
<name>A0A2U1KZ93_ARTAN</name>